<reference evidence="1" key="1">
    <citation type="submission" date="2020-03" db="EMBL/GenBank/DDBJ databases">
        <authorList>
            <person name="Weist P."/>
        </authorList>
    </citation>
    <scope>NUCLEOTIDE SEQUENCE</scope>
</reference>
<accession>A0A9N7Z2K9</accession>
<comment type="caution">
    <text evidence="1">The sequence shown here is derived from an EMBL/GenBank/DDBJ whole genome shotgun (WGS) entry which is preliminary data.</text>
</comment>
<organism evidence="1 2">
    <name type="scientific">Pleuronectes platessa</name>
    <name type="common">European plaice</name>
    <dbReference type="NCBI Taxonomy" id="8262"/>
    <lineage>
        <taxon>Eukaryota</taxon>
        <taxon>Metazoa</taxon>
        <taxon>Chordata</taxon>
        <taxon>Craniata</taxon>
        <taxon>Vertebrata</taxon>
        <taxon>Euteleostomi</taxon>
        <taxon>Actinopterygii</taxon>
        <taxon>Neopterygii</taxon>
        <taxon>Teleostei</taxon>
        <taxon>Neoteleostei</taxon>
        <taxon>Acanthomorphata</taxon>
        <taxon>Carangaria</taxon>
        <taxon>Pleuronectiformes</taxon>
        <taxon>Pleuronectoidei</taxon>
        <taxon>Pleuronectidae</taxon>
        <taxon>Pleuronectes</taxon>
    </lineage>
</organism>
<evidence type="ECO:0000313" key="2">
    <source>
        <dbReference type="Proteomes" id="UP001153269"/>
    </source>
</evidence>
<dbReference type="AlphaFoldDB" id="A0A9N7Z2K9"/>
<dbReference type="EMBL" id="CADEAL010004165">
    <property type="protein sequence ID" value="CAB1453343.1"/>
    <property type="molecule type" value="Genomic_DNA"/>
</dbReference>
<name>A0A9N7Z2K9_PLEPL</name>
<protein>
    <submittedName>
        <fullName evidence="1">Uncharacterized protein</fullName>
    </submittedName>
</protein>
<gene>
    <name evidence="1" type="ORF">PLEPLA_LOCUS41096</name>
</gene>
<dbReference type="Proteomes" id="UP001153269">
    <property type="component" value="Unassembled WGS sequence"/>
</dbReference>
<evidence type="ECO:0000313" key="1">
    <source>
        <dbReference type="EMBL" id="CAB1453343.1"/>
    </source>
</evidence>
<keyword evidence="2" id="KW-1185">Reference proteome</keyword>
<proteinExistence type="predicted"/>
<sequence>MHCMVDVTNHLNTLNKDPREKRTMAQQLLEHASVFEGKLTVSLRDRHGVETPIGLSHSAAPLPSRHLATPPLPLKPSLTCRPGHTALCGASSSIKLISNTAISEEMQHSGTKQAG</sequence>